<evidence type="ECO:0000256" key="2">
    <source>
        <dbReference type="SAM" id="Phobius"/>
    </source>
</evidence>
<organism evidence="3">
    <name type="scientific">Alexandrium monilatum</name>
    <dbReference type="NCBI Taxonomy" id="311494"/>
    <lineage>
        <taxon>Eukaryota</taxon>
        <taxon>Sar</taxon>
        <taxon>Alveolata</taxon>
        <taxon>Dinophyceae</taxon>
        <taxon>Gonyaulacales</taxon>
        <taxon>Pyrocystaceae</taxon>
        <taxon>Alexandrium</taxon>
    </lineage>
</organism>
<proteinExistence type="predicted"/>
<feature type="region of interest" description="Disordered" evidence="1">
    <location>
        <begin position="1023"/>
        <end position="1046"/>
    </location>
</feature>
<accession>A0A7S4VYB2</accession>
<gene>
    <name evidence="3" type="ORF">AMON00008_LOCUS33407</name>
</gene>
<feature type="compositionally biased region" description="Low complexity" evidence="1">
    <location>
        <begin position="1025"/>
        <end position="1041"/>
    </location>
</feature>
<dbReference type="InterPro" id="IPR009030">
    <property type="entry name" value="Growth_fac_rcpt_cys_sf"/>
</dbReference>
<keyword evidence="2" id="KW-0472">Membrane</keyword>
<evidence type="ECO:0000256" key="1">
    <source>
        <dbReference type="SAM" id="MobiDB-lite"/>
    </source>
</evidence>
<sequence>MSGSAPVTYGELAFGQIGNAHCPYPFKGFLTLRCDLEGITVVAGRCARPCLAGSVRDGSFLVHYPPILHGETVPAPCPEGSQGSIHLRCTDEKVQRMGGRCGFNCPAGALKSGEAAVQYPAMIHDDVLTVPCPAGYGGQVVAECVDSLVEALSGRCDRHCDSGQVLFQAGNVSAFANHGSLLHGQLLQVPCGPSALVGGIVELLCLGGHVTTIYNASLEGCRQHCPAGEIGTGAKALRHGILQHGSTSVLNCMQGFGGQLTVQCDDGEVVVLRGECNFHCSAGTVTSNSVDLPHPMVLHGDNITLHCPQDTHSGTLDAICNDGAMTYSGSCGENCPAGKIYSNGAPVDFPKLLHKTDMTIACPYPWGSSVNVRCNDARTFLTGSCGRACQRSVIRMNGAFIYLDGQTHTEARNYSCVSQFPGSMSFSGIVLATCYDGGVTFTGACWPDCAPGSFINNGARVHHPKILADHEIARPCSPDYTYGTVLIKCYEGNVQVQQGSCGAPCLDNIYKSEMTRWWDLAHPTIPHGSDTWFDCPVQVSGRIKISCANGARTALEGNCGERCHAESFAVFGATFNSPMMDHGASYDQPCLPPFSGTVHVFCVMGKVNATSHCRKGCFASNISVSGGALVYTPDLAGGERVTLSCPAFFEGRLTVECRTAVPQVIGGVCNRHCKAGRWSPGVDAEWDVPYYEMMHGEVQERQCPEGMVGTVFLRCNGGSVGKDMGGCYYNCPSGRAFIRQGIVMRYAPMAHDQLLPNMLCPAGFVGSVRLKCFNGQIGVAEGGCFAHCPSGGVQGALFGYLLHNENASLVCPVAGMIKVRCFDGFVEVLSGECLKNCGVGQVPDTEPGLFIAHGAIDHETNGTGTCSGNAVGHKNVRCSNGVVTLLPLPGERCFKHCQNQTAVSPDGSVVTVSDLSHGQRMLIRCPGGKLGYITAQCFDSVVRIVDGSCGNMNCPAGEVTSDAVPLSHPEINDGGRGGPTACAAPYMGEAAFECRNGSTSIVDVTIWLPPWEIVTVSPAAISGPTSTTTTSTTTTTTTTTTRDAGPVPLEDSYRFTLCGCCVPPAAPNSAEPVPGVDYRIVLIWASAVGGSGLLIATFAGGYYFRPESWRRKKSRVAPDDKIAGFEDTPALALQDLSRQDLLKLKGALENVVRERQLLEDMEDVKGLQELAVREDRLRAALGLPPGSALSALSASGLQAALALEDSPKAPMEVPASLMALQDASGAVVAQGTVLTLEGLDSNARKKVTGFREGYTGNWRHWQ</sequence>
<reference evidence="3" key="1">
    <citation type="submission" date="2021-01" db="EMBL/GenBank/DDBJ databases">
        <authorList>
            <person name="Corre E."/>
            <person name="Pelletier E."/>
            <person name="Niang G."/>
            <person name="Scheremetjew M."/>
            <person name="Finn R."/>
            <person name="Kale V."/>
            <person name="Holt S."/>
            <person name="Cochrane G."/>
            <person name="Meng A."/>
            <person name="Brown T."/>
            <person name="Cohen L."/>
        </authorList>
    </citation>
    <scope>NUCLEOTIDE SEQUENCE</scope>
    <source>
        <strain evidence="3">CCMP3105</strain>
    </source>
</reference>
<name>A0A7S4VYB2_9DINO</name>
<feature type="transmembrane region" description="Helical" evidence="2">
    <location>
        <begin position="1081"/>
        <end position="1104"/>
    </location>
</feature>
<keyword evidence="2" id="KW-0812">Transmembrane</keyword>
<dbReference type="EMBL" id="HBNR01047911">
    <property type="protein sequence ID" value="CAE4610146.1"/>
    <property type="molecule type" value="Transcribed_RNA"/>
</dbReference>
<protein>
    <submittedName>
        <fullName evidence="3">Uncharacterized protein</fullName>
    </submittedName>
</protein>
<dbReference type="AlphaFoldDB" id="A0A7S4VYB2"/>
<keyword evidence="2" id="KW-1133">Transmembrane helix</keyword>
<dbReference type="SUPFAM" id="SSF57184">
    <property type="entry name" value="Growth factor receptor domain"/>
    <property type="match status" value="1"/>
</dbReference>
<evidence type="ECO:0000313" key="3">
    <source>
        <dbReference type="EMBL" id="CAE4610146.1"/>
    </source>
</evidence>